<protein>
    <submittedName>
        <fullName evidence="4">KR domain</fullName>
    </submittedName>
</protein>
<proteinExistence type="inferred from homology"/>
<accession>A0A8H7HPS9</accession>
<sequence length="574" mass="61629">MSLPGGIDFGLNRVHVLVTGAAGGIGLEIVQEFLKHSAYVTAQYHTSPGSLPELQKGIDNLELFQADVTDEHAVKKLFSRGGEFFEQEVQLVLVNHGIFPEEDVNLVDMDLAQWKRTLDVNLTGPFLLVREFLRRLRKPRRKFAPDLSKVAVVVIGSTSGEFGEAGHVDYSCSKAALQSGFIRTVKNEIVQIAPAGRINAVSPGWVRTPMAEATMSDPALVERAIATVPLRKIATTSDIARQVLVLASSIFSGHVTGQNIIVAGGMEGRLLNPPGETSAKNEDGSATAAASTSPRAKPRGSIRNPLTQTYPQSPPRMDLGFTNVHVLITGASGGIGSVITKLFLDHGARVTAQYNTKTGVLEQSDRLHLVKANVTDAESVKQLFITAGDKFKQEVQILIVCHGIWVKDEVDLVDMEPSQWTETVSVNLFGTLLVAREFLRALRSPRQGHEPDLSKVAMVVMGSTCGEFGEKGHIDYACGSSGLQHGLVGTLKYEIVKIAPQGRINAVSPGWVNTPMAGSFSEDEAGSNKVLNDTPLKRIAQPIDVANQVLVLASNKVSTHVTGSSILVAGGIPY</sequence>
<evidence type="ECO:0000313" key="4">
    <source>
        <dbReference type="EMBL" id="KAF8698362.1"/>
    </source>
</evidence>
<organism evidence="4 5">
    <name type="scientific">Rhizoctonia solani</name>
    <dbReference type="NCBI Taxonomy" id="456999"/>
    <lineage>
        <taxon>Eukaryota</taxon>
        <taxon>Fungi</taxon>
        <taxon>Dikarya</taxon>
        <taxon>Basidiomycota</taxon>
        <taxon>Agaricomycotina</taxon>
        <taxon>Agaricomycetes</taxon>
        <taxon>Cantharellales</taxon>
        <taxon>Ceratobasidiaceae</taxon>
        <taxon>Rhizoctonia</taxon>
    </lineage>
</organism>
<dbReference type="AlphaFoldDB" id="A0A8H7HPS9"/>
<dbReference type="CDD" id="cd05233">
    <property type="entry name" value="SDR_c"/>
    <property type="match status" value="2"/>
</dbReference>
<dbReference type="PANTHER" id="PTHR24321:SF8">
    <property type="entry name" value="ESTRADIOL 17-BETA-DEHYDROGENASE 8-RELATED"/>
    <property type="match status" value="1"/>
</dbReference>
<evidence type="ECO:0000256" key="3">
    <source>
        <dbReference type="SAM" id="MobiDB-lite"/>
    </source>
</evidence>
<dbReference type="InterPro" id="IPR036291">
    <property type="entry name" value="NAD(P)-bd_dom_sf"/>
</dbReference>
<keyword evidence="2" id="KW-0560">Oxidoreductase</keyword>
<feature type="region of interest" description="Disordered" evidence="3">
    <location>
        <begin position="271"/>
        <end position="315"/>
    </location>
</feature>
<evidence type="ECO:0000256" key="2">
    <source>
        <dbReference type="ARBA" id="ARBA00023002"/>
    </source>
</evidence>
<dbReference type="EMBL" id="JACYCD010000265">
    <property type="protein sequence ID" value="KAF8698362.1"/>
    <property type="molecule type" value="Genomic_DNA"/>
</dbReference>
<dbReference type="PANTHER" id="PTHR24321">
    <property type="entry name" value="DEHYDROGENASES, SHORT CHAIN"/>
    <property type="match status" value="1"/>
</dbReference>
<gene>
    <name evidence="4" type="ORF">RHS03_07585</name>
</gene>
<comment type="similarity">
    <text evidence="1">Belongs to the short-chain dehydrogenases/reductases (SDR) family.</text>
</comment>
<comment type="caution">
    <text evidence="4">The sequence shown here is derived from an EMBL/GenBank/DDBJ whole genome shotgun (WGS) entry which is preliminary data.</text>
</comment>
<dbReference type="OrthoDB" id="10253736at2759"/>
<dbReference type="Proteomes" id="UP000602905">
    <property type="component" value="Unassembled WGS sequence"/>
</dbReference>
<dbReference type="InterPro" id="IPR002347">
    <property type="entry name" value="SDR_fam"/>
</dbReference>
<evidence type="ECO:0000313" key="5">
    <source>
        <dbReference type="Proteomes" id="UP000602905"/>
    </source>
</evidence>
<feature type="non-terminal residue" evidence="4">
    <location>
        <position position="1"/>
    </location>
</feature>
<dbReference type="GO" id="GO:0016491">
    <property type="term" value="F:oxidoreductase activity"/>
    <property type="evidence" value="ECO:0007669"/>
    <property type="project" value="UniProtKB-KW"/>
</dbReference>
<dbReference type="Gene3D" id="3.40.50.720">
    <property type="entry name" value="NAD(P)-binding Rossmann-like Domain"/>
    <property type="match status" value="2"/>
</dbReference>
<dbReference type="Pfam" id="PF13561">
    <property type="entry name" value="adh_short_C2"/>
    <property type="match status" value="2"/>
</dbReference>
<name>A0A8H7HPS9_9AGAM</name>
<dbReference type="SUPFAM" id="SSF51735">
    <property type="entry name" value="NAD(P)-binding Rossmann-fold domains"/>
    <property type="match status" value="2"/>
</dbReference>
<reference evidence="4" key="1">
    <citation type="submission" date="2020-09" db="EMBL/GenBank/DDBJ databases">
        <title>Comparative genome analyses of four rice-infecting Rhizoctonia solani isolates reveal extensive enrichment of homogalacturonan modification genes.</title>
        <authorList>
            <person name="Lee D.-Y."/>
            <person name="Jeon J."/>
            <person name="Kim K.-T."/>
            <person name="Cheong K."/>
            <person name="Song H."/>
            <person name="Choi G."/>
            <person name="Ko J."/>
            <person name="Opiyo S.O."/>
            <person name="Zuo S."/>
            <person name="Madhav S."/>
            <person name="Lee Y.-H."/>
            <person name="Wang G.-L."/>
        </authorList>
    </citation>
    <scope>NUCLEOTIDE SEQUENCE</scope>
    <source>
        <strain evidence="4">AG1-IA WGL</strain>
    </source>
</reference>
<dbReference type="PRINTS" id="PR00081">
    <property type="entry name" value="GDHRDH"/>
</dbReference>
<evidence type="ECO:0000256" key="1">
    <source>
        <dbReference type="ARBA" id="ARBA00006484"/>
    </source>
</evidence>
<dbReference type="FunFam" id="3.40.50.720:FF:000084">
    <property type="entry name" value="Short-chain dehydrogenase reductase"/>
    <property type="match status" value="1"/>
</dbReference>